<evidence type="ECO:0000313" key="1">
    <source>
        <dbReference type="EMBL" id="JAH22087.1"/>
    </source>
</evidence>
<reference evidence="1" key="1">
    <citation type="submission" date="2014-11" db="EMBL/GenBank/DDBJ databases">
        <authorList>
            <person name="Amaro Gonzalez C."/>
        </authorList>
    </citation>
    <scope>NUCLEOTIDE SEQUENCE</scope>
</reference>
<accession>A0A0E9R012</accession>
<dbReference type="EMBL" id="GBXM01086490">
    <property type="protein sequence ID" value="JAH22087.1"/>
    <property type="molecule type" value="Transcribed_RNA"/>
</dbReference>
<organism evidence="1">
    <name type="scientific">Anguilla anguilla</name>
    <name type="common">European freshwater eel</name>
    <name type="synonym">Muraena anguilla</name>
    <dbReference type="NCBI Taxonomy" id="7936"/>
    <lineage>
        <taxon>Eukaryota</taxon>
        <taxon>Metazoa</taxon>
        <taxon>Chordata</taxon>
        <taxon>Craniata</taxon>
        <taxon>Vertebrata</taxon>
        <taxon>Euteleostomi</taxon>
        <taxon>Actinopterygii</taxon>
        <taxon>Neopterygii</taxon>
        <taxon>Teleostei</taxon>
        <taxon>Anguilliformes</taxon>
        <taxon>Anguillidae</taxon>
        <taxon>Anguilla</taxon>
    </lineage>
</organism>
<protein>
    <submittedName>
        <fullName evidence="1">Uncharacterized protein</fullName>
    </submittedName>
</protein>
<sequence length="33" mass="3861">MQSIYHLNLLRFAASSITSPVQLFCLMRDYLLD</sequence>
<proteinExistence type="predicted"/>
<dbReference type="AlphaFoldDB" id="A0A0E9R012"/>
<reference evidence="1" key="2">
    <citation type="journal article" date="2015" name="Fish Shellfish Immunol.">
        <title>Early steps in the European eel (Anguilla anguilla)-Vibrio vulnificus interaction in the gills: Role of the RtxA13 toxin.</title>
        <authorList>
            <person name="Callol A."/>
            <person name="Pajuelo D."/>
            <person name="Ebbesson L."/>
            <person name="Teles M."/>
            <person name="MacKenzie S."/>
            <person name="Amaro C."/>
        </authorList>
    </citation>
    <scope>NUCLEOTIDE SEQUENCE</scope>
</reference>
<name>A0A0E9R012_ANGAN</name>